<accession>A0ABU3NSV6</accession>
<evidence type="ECO:0000313" key="1">
    <source>
        <dbReference type="EMBL" id="MDT8899908.1"/>
    </source>
</evidence>
<evidence type="ECO:0000313" key="2">
    <source>
        <dbReference type="Proteomes" id="UP001254848"/>
    </source>
</evidence>
<dbReference type="EMBL" id="JAUOZS010000001">
    <property type="protein sequence ID" value="MDT8899908.1"/>
    <property type="molecule type" value="Genomic_DNA"/>
</dbReference>
<proteinExistence type="predicted"/>
<keyword evidence="2" id="KW-1185">Reference proteome</keyword>
<dbReference type="RefSeq" id="WP_413778473.1">
    <property type="nucleotide sequence ID" value="NZ_JAUOZS010000001.1"/>
</dbReference>
<comment type="caution">
    <text evidence="1">The sequence shown here is derived from an EMBL/GenBank/DDBJ whole genome shotgun (WGS) entry which is preliminary data.</text>
</comment>
<reference evidence="1 2" key="1">
    <citation type="submission" date="2023-07" db="EMBL/GenBank/DDBJ databases">
        <title>The novel representative of Negativicutes class, Anaeroselena agilis gen. nov. sp. nov.</title>
        <authorList>
            <person name="Prokofeva M.I."/>
            <person name="Elcheninov A.G."/>
            <person name="Klyukina A."/>
            <person name="Kublanov I.V."/>
            <person name="Frolov E.N."/>
            <person name="Podosokorskaya O.A."/>
        </authorList>
    </citation>
    <scope>NUCLEOTIDE SEQUENCE [LARGE SCALE GENOMIC DNA]</scope>
    <source>
        <strain evidence="1 2">4137-cl</strain>
    </source>
</reference>
<organism evidence="1 2">
    <name type="scientific">Anaeroselena agilis</name>
    <dbReference type="NCBI Taxonomy" id="3063788"/>
    <lineage>
        <taxon>Bacteria</taxon>
        <taxon>Bacillati</taxon>
        <taxon>Bacillota</taxon>
        <taxon>Negativicutes</taxon>
        <taxon>Acetonemataceae</taxon>
        <taxon>Anaeroselena</taxon>
    </lineage>
</organism>
<sequence>MTFRILSDSETGRATYSKEIDYFLENGVPVARIPEGWNDQIPSGQTGGESGE</sequence>
<protein>
    <submittedName>
        <fullName evidence="1">Uncharacterized protein</fullName>
    </submittedName>
</protein>
<dbReference type="Proteomes" id="UP001254848">
    <property type="component" value="Unassembled WGS sequence"/>
</dbReference>
<gene>
    <name evidence="1" type="ORF">Q4T40_01410</name>
</gene>
<name>A0ABU3NSV6_9FIRM</name>